<dbReference type="InterPro" id="IPR024079">
    <property type="entry name" value="MetalloPept_cat_dom_sf"/>
</dbReference>
<proteinExistence type="inferred from homology"/>
<evidence type="ECO:0000313" key="11">
    <source>
        <dbReference type="EMBL" id="KAF5310831.1"/>
    </source>
</evidence>
<evidence type="ECO:0000256" key="3">
    <source>
        <dbReference type="ARBA" id="ARBA00022723"/>
    </source>
</evidence>
<dbReference type="InterPro" id="IPR008754">
    <property type="entry name" value="Peptidase_M43"/>
</dbReference>
<evidence type="ECO:0000256" key="1">
    <source>
        <dbReference type="ARBA" id="ARBA00008721"/>
    </source>
</evidence>
<protein>
    <recommendedName>
        <fullName evidence="10">Peptidase M43 pregnancy-associated plasma-A domain-containing protein</fullName>
    </recommendedName>
</protein>
<keyword evidence="6" id="KW-0862">Zinc</keyword>
<dbReference type="GO" id="GO:0006508">
    <property type="term" value="P:proteolysis"/>
    <property type="evidence" value="ECO:0007669"/>
    <property type="project" value="UniProtKB-KW"/>
</dbReference>
<organism evidence="11 12">
    <name type="scientific">Psilocybe cf. subviscida</name>
    <dbReference type="NCBI Taxonomy" id="2480587"/>
    <lineage>
        <taxon>Eukaryota</taxon>
        <taxon>Fungi</taxon>
        <taxon>Dikarya</taxon>
        <taxon>Basidiomycota</taxon>
        <taxon>Agaricomycotina</taxon>
        <taxon>Agaricomycetes</taxon>
        <taxon>Agaricomycetidae</taxon>
        <taxon>Agaricales</taxon>
        <taxon>Agaricineae</taxon>
        <taxon>Strophariaceae</taxon>
        <taxon>Psilocybe</taxon>
    </lineage>
</organism>
<keyword evidence="3" id="KW-0479">Metal-binding</keyword>
<keyword evidence="12" id="KW-1185">Reference proteome</keyword>
<evidence type="ECO:0000256" key="5">
    <source>
        <dbReference type="ARBA" id="ARBA00022801"/>
    </source>
</evidence>
<feature type="chain" id="PRO_5034033543" description="Peptidase M43 pregnancy-associated plasma-A domain-containing protein" evidence="9">
    <location>
        <begin position="21"/>
        <end position="294"/>
    </location>
</feature>
<dbReference type="CDD" id="cd04275">
    <property type="entry name" value="ZnMc_pappalysin_like"/>
    <property type="match status" value="1"/>
</dbReference>
<dbReference type="PANTHER" id="PTHR47466:SF1">
    <property type="entry name" value="METALLOPROTEASE MEP1 (AFU_ORTHOLOGUE AFUA_1G07730)-RELATED"/>
    <property type="match status" value="1"/>
</dbReference>
<evidence type="ECO:0000256" key="9">
    <source>
        <dbReference type="SAM" id="SignalP"/>
    </source>
</evidence>
<dbReference type="PANTHER" id="PTHR47466">
    <property type="match status" value="1"/>
</dbReference>
<dbReference type="GO" id="GO:0008237">
    <property type="term" value="F:metallopeptidase activity"/>
    <property type="evidence" value="ECO:0007669"/>
    <property type="project" value="UniProtKB-KW"/>
</dbReference>
<dbReference type="GO" id="GO:0046872">
    <property type="term" value="F:metal ion binding"/>
    <property type="evidence" value="ECO:0007669"/>
    <property type="project" value="UniProtKB-KW"/>
</dbReference>
<evidence type="ECO:0000256" key="7">
    <source>
        <dbReference type="ARBA" id="ARBA00023049"/>
    </source>
</evidence>
<accession>A0A8H5AU78</accession>
<keyword evidence="2" id="KW-0645">Protease</keyword>
<keyword evidence="7" id="KW-0482">Metalloprotease</keyword>
<evidence type="ECO:0000256" key="2">
    <source>
        <dbReference type="ARBA" id="ARBA00022670"/>
    </source>
</evidence>
<comment type="similarity">
    <text evidence="1">Belongs to the peptidase M43B family.</text>
</comment>
<evidence type="ECO:0000256" key="8">
    <source>
        <dbReference type="ARBA" id="ARBA00023157"/>
    </source>
</evidence>
<dbReference type="EMBL" id="JAACJJ010000057">
    <property type="protein sequence ID" value="KAF5310831.1"/>
    <property type="molecule type" value="Genomic_DNA"/>
</dbReference>
<dbReference type="Pfam" id="PF05572">
    <property type="entry name" value="Peptidase_M43"/>
    <property type="match status" value="1"/>
</dbReference>
<keyword evidence="5" id="KW-0378">Hydrolase</keyword>
<evidence type="ECO:0000313" key="12">
    <source>
        <dbReference type="Proteomes" id="UP000567179"/>
    </source>
</evidence>
<reference evidence="11 12" key="1">
    <citation type="journal article" date="2020" name="ISME J.">
        <title>Uncovering the hidden diversity of litter-decomposition mechanisms in mushroom-forming fungi.</title>
        <authorList>
            <person name="Floudas D."/>
            <person name="Bentzer J."/>
            <person name="Ahren D."/>
            <person name="Johansson T."/>
            <person name="Persson P."/>
            <person name="Tunlid A."/>
        </authorList>
    </citation>
    <scope>NUCLEOTIDE SEQUENCE [LARGE SCALE GENOMIC DNA]</scope>
    <source>
        <strain evidence="11 12">CBS 101986</strain>
    </source>
</reference>
<gene>
    <name evidence="11" type="ORF">D9619_008029</name>
</gene>
<evidence type="ECO:0000256" key="4">
    <source>
        <dbReference type="ARBA" id="ARBA00022729"/>
    </source>
</evidence>
<feature type="signal peptide" evidence="9">
    <location>
        <begin position="1"/>
        <end position="20"/>
    </location>
</feature>
<dbReference type="SUPFAM" id="SSF55486">
    <property type="entry name" value="Metalloproteases ('zincins'), catalytic domain"/>
    <property type="match status" value="1"/>
</dbReference>
<dbReference type="AlphaFoldDB" id="A0A8H5AU78"/>
<sequence>MRWVASFLLLLVSRASNVSGTPHLTTEAAGRLARKCGSEADQSKLAEYENQFQHDRIDFTESRVHLTPAIIDVYFHVILPSDDTSGGQIPNQQIYDQIDTLNYDYSDTGLSFRLKKVDRTVNSDWFKNGGPGTKQQTQMKQKLRVGGPGDLNVYTVSFSGPWEGLLGYSTFPVTYESAPTDDGVVIMYNTLPGGANAPYNLGRTLTHELGHWVGLYHTFQGGCSEPGDYVSDTPQEASPASGCSMGRDTCLMSLGMDPVSNFMDYSDDSCMNSFTKGQAKRMISQLMTYRNMTF</sequence>
<evidence type="ECO:0000256" key="6">
    <source>
        <dbReference type="ARBA" id="ARBA00022833"/>
    </source>
</evidence>
<dbReference type="OrthoDB" id="536211at2759"/>
<evidence type="ECO:0000259" key="10">
    <source>
        <dbReference type="Pfam" id="PF05572"/>
    </source>
</evidence>
<name>A0A8H5AU78_9AGAR</name>
<feature type="domain" description="Peptidase M43 pregnancy-associated plasma-A" evidence="10">
    <location>
        <begin position="180"/>
        <end position="285"/>
    </location>
</feature>
<dbReference type="Gene3D" id="3.40.390.10">
    <property type="entry name" value="Collagenase (Catalytic Domain)"/>
    <property type="match status" value="1"/>
</dbReference>
<keyword evidence="4 9" id="KW-0732">Signal</keyword>
<keyword evidence="8" id="KW-1015">Disulfide bond</keyword>
<comment type="caution">
    <text evidence="11">The sequence shown here is derived from an EMBL/GenBank/DDBJ whole genome shotgun (WGS) entry which is preliminary data.</text>
</comment>
<dbReference type="Proteomes" id="UP000567179">
    <property type="component" value="Unassembled WGS sequence"/>
</dbReference>